<comment type="subcellular location">
    <subcellularLocation>
        <location evidence="1">Lysosome membrane</location>
        <topology evidence="1">Multi-pass membrane protein</topology>
    </subcellularLocation>
</comment>
<keyword evidence="5 11" id="KW-0812">Transmembrane</keyword>
<evidence type="ECO:0000256" key="11">
    <source>
        <dbReference type="SAM" id="Phobius"/>
    </source>
</evidence>
<feature type="transmembrane region" description="Helical" evidence="11">
    <location>
        <begin position="278"/>
        <end position="306"/>
    </location>
</feature>
<dbReference type="AlphaFoldDB" id="W7ASW7"/>
<dbReference type="Pfam" id="PF04791">
    <property type="entry name" value="LMBR1"/>
    <property type="match status" value="1"/>
</dbReference>
<keyword evidence="8" id="KW-0458">Lysosome</keyword>
<dbReference type="InterPro" id="IPR006876">
    <property type="entry name" value="LMBR1-like_membr_prot"/>
</dbReference>
<evidence type="ECO:0000256" key="4">
    <source>
        <dbReference type="ARBA" id="ARBA00022628"/>
    </source>
</evidence>
<sequence>MDITTCTIFVIFVLIIFILCGIFYNYFVKQNESTLLTLVVFILSLSTTFTLVLFIPIDIYLNLEISNLEISQKLISRFYKSMFWTLIFEAYILVPFSYFYLKNQKSYKNEFDDSLEACENVVESLKKTIYFIFFLVALSIIGLIYRPGHKISMEKGKELDYISDLFDVKHTGESAILFLMGCVVFIGVSFWVSYTSYGLACLPIELLKQKDIEYDKKEIEQRFENLKEKEALIKKKYNTPNEIKEDDKLEIVKINNMKRLLSKYNYKLQEIEKTSESWVSYILGIAFTFRVLTGLIFLTFSSIIYLSLLASITDKYFNSICAYKCGFVLDQINTLYNMVDSSLMFFSKYFPLDILVIASLALYIFCCSVYGIVNVGIRIFFIPLYKLKPKKTSPETMLVFCFVMIHIILVLVMSLLTIAPNYVTYGVQKIKIDDEIGYIKCSLKTDKHICKMSVLSVSHTLQTATFFPTGSLYLSYLDRLKDLDMNSESLDEQMNLLPLEKLT</sequence>
<evidence type="ECO:0000256" key="5">
    <source>
        <dbReference type="ARBA" id="ARBA00022692"/>
    </source>
</evidence>
<evidence type="ECO:0000256" key="9">
    <source>
        <dbReference type="ARBA" id="ARBA00023285"/>
    </source>
</evidence>
<feature type="transmembrane region" description="Helical" evidence="11">
    <location>
        <begin position="397"/>
        <end position="419"/>
    </location>
</feature>
<feature type="transmembrane region" description="Helical" evidence="11">
    <location>
        <begin position="129"/>
        <end position="145"/>
    </location>
</feature>
<evidence type="ECO:0000256" key="3">
    <source>
        <dbReference type="ARBA" id="ARBA00022448"/>
    </source>
</evidence>
<keyword evidence="3" id="KW-0813">Transport</keyword>
<dbReference type="PANTHER" id="PTHR16130">
    <property type="entry name" value="LYSOSOMAL COBALAMIN TRANSPORTER-RELATED"/>
    <property type="match status" value="1"/>
</dbReference>
<gene>
    <name evidence="12" type="ORF">YYG_03113</name>
</gene>
<proteinExistence type="inferred from homology"/>
<dbReference type="EMBL" id="KI965400">
    <property type="protein sequence ID" value="EUD71699.1"/>
    <property type="molecule type" value="Genomic_DNA"/>
</dbReference>
<feature type="transmembrane region" description="Helical" evidence="11">
    <location>
        <begin position="82"/>
        <end position="101"/>
    </location>
</feature>
<feature type="transmembrane region" description="Helical" evidence="11">
    <location>
        <begin position="7"/>
        <end position="28"/>
    </location>
</feature>
<evidence type="ECO:0000256" key="7">
    <source>
        <dbReference type="ARBA" id="ARBA00023136"/>
    </source>
</evidence>
<keyword evidence="6 11" id="KW-1133">Transmembrane helix</keyword>
<keyword evidence="7 11" id="KW-0472">Membrane</keyword>
<dbReference type="GO" id="GO:0031419">
    <property type="term" value="F:cobalamin binding"/>
    <property type="evidence" value="ECO:0007669"/>
    <property type="project" value="UniProtKB-KW"/>
</dbReference>
<feature type="transmembrane region" description="Helical" evidence="11">
    <location>
        <begin position="34"/>
        <end position="61"/>
    </location>
</feature>
<comment type="similarity">
    <text evidence="2">Belongs to the LIMR family. LMBRD1 subfamily.</text>
</comment>
<reference evidence="12 13" key="1">
    <citation type="submission" date="2013-02" db="EMBL/GenBank/DDBJ databases">
        <title>The Genome Sequence of Plasmodium vinckei petteri CR.</title>
        <authorList>
            <consortium name="The Broad Institute Genome Sequencing Platform"/>
            <consortium name="The Broad Institute Genome Sequencing Center for Infectious Disease"/>
            <person name="Neafsey D."/>
            <person name="Cheeseman I."/>
            <person name="Volkman S."/>
            <person name="Adams J."/>
            <person name="Walker B."/>
            <person name="Young S.K."/>
            <person name="Zeng Q."/>
            <person name="Gargeya S."/>
            <person name="Fitzgerald M."/>
            <person name="Haas B."/>
            <person name="Abouelleil A."/>
            <person name="Alvarado L."/>
            <person name="Arachchi H.M."/>
            <person name="Berlin A.M."/>
            <person name="Chapman S.B."/>
            <person name="Dewar J."/>
            <person name="Goldberg J."/>
            <person name="Griggs A."/>
            <person name="Gujja S."/>
            <person name="Hansen M."/>
            <person name="Howarth C."/>
            <person name="Imamovic A."/>
            <person name="Larimer J."/>
            <person name="McCowan C."/>
            <person name="Murphy C."/>
            <person name="Neiman D."/>
            <person name="Pearson M."/>
            <person name="Priest M."/>
            <person name="Roberts A."/>
            <person name="Saif S."/>
            <person name="Shea T."/>
            <person name="Sisk P."/>
            <person name="Sykes S."/>
            <person name="Wortman J."/>
            <person name="Nusbaum C."/>
            <person name="Birren B."/>
        </authorList>
    </citation>
    <scope>NUCLEOTIDE SEQUENCE [LARGE SCALE GENOMIC DNA]</scope>
    <source>
        <strain evidence="12 13">CR</strain>
    </source>
</reference>
<evidence type="ECO:0000256" key="10">
    <source>
        <dbReference type="SAM" id="Coils"/>
    </source>
</evidence>
<protein>
    <recommendedName>
        <fullName evidence="14">LMBR1 domain-containing protein</fullName>
    </recommendedName>
</protein>
<evidence type="ECO:0000256" key="2">
    <source>
        <dbReference type="ARBA" id="ARBA00009901"/>
    </source>
</evidence>
<evidence type="ECO:0000256" key="8">
    <source>
        <dbReference type="ARBA" id="ARBA00023228"/>
    </source>
</evidence>
<evidence type="ECO:0008006" key="14">
    <source>
        <dbReference type="Google" id="ProtNLM"/>
    </source>
</evidence>
<keyword evidence="4" id="KW-0846">Cobalamin</keyword>
<dbReference type="PANTHER" id="PTHR16130:SF2">
    <property type="entry name" value="LYSOSOMAL COBALAMIN TRANSPORT ESCORT PROTEIN LMBD1"/>
    <property type="match status" value="1"/>
</dbReference>
<keyword evidence="9" id="KW-0170">Cobalt</keyword>
<feature type="transmembrane region" description="Helical" evidence="11">
    <location>
        <begin position="175"/>
        <end position="194"/>
    </location>
</feature>
<dbReference type="eggNOG" id="ENOG502QQ2T">
    <property type="taxonomic scope" value="Eukaryota"/>
</dbReference>
<accession>W7ASW7</accession>
<feature type="coiled-coil region" evidence="10">
    <location>
        <begin position="209"/>
        <end position="274"/>
    </location>
</feature>
<dbReference type="GO" id="GO:0072665">
    <property type="term" value="P:protein localization to vacuole"/>
    <property type="evidence" value="ECO:0007669"/>
    <property type="project" value="TreeGrafter"/>
</dbReference>
<evidence type="ECO:0000313" key="13">
    <source>
        <dbReference type="Proteomes" id="UP000030659"/>
    </source>
</evidence>
<feature type="transmembrane region" description="Helical" evidence="11">
    <location>
        <begin position="354"/>
        <end position="377"/>
    </location>
</feature>
<evidence type="ECO:0000313" key="12">
    <source>
        <dbReference type="EMBL" id="EUD71699.1"/>
    </source>
</evidence>
<organism evidence="12 13">
    <name type="scientific">Plasmodium vinckei petteri</name>
    <dbReference type="NCBI Taxonomy" id="138298"/>
    <lineage>
        <taxon>Eukaryota</taxon>
        <taxon>Sar</taxon>
        <taxon>Alveolata</taxon>
        <taxon>Apicomplexa</taxon>
        <taxon>Aconoidasida</taxon>
        <taxon>Haemosporida</taxon>
        <taxon>Plasmodiidae</taxon>
        <taxon>Plasmodium</taxon>
        <taxon>Plasmodium (Vinckeia)</taxon>
    </lineage>
</organism>
<evidence type="ECO:0000256" key="1">
    <source>
        <dbReference type="ARBA" id="ARBA00004155"/>
    </source>
</evidence>
<dbReference type="Proteomes" id="UP000030659">
    <property type="component" value="Unassembled WGS sequence"/>
</dbReference>
<keyword evidence="10" id="KW-0175">Coiled coil</keyword>
<dbReference type="GO" id="GO:0005765">
    <property type="term" value="C:lysosomal membrane"/>
    <property type="evidence" value="ECO:0007669"/>
    <property type="project" value="UniProtKB-SubCell"/>
</dbReference>
<name>W7ASW7_PLAVN</name>
<dbReference type="InterPro" id="IPR050854">
    <property type="entry name" value="LMBD1_LysCbl_Transport"/>
</dbReference>
<evidence type="ECO:0000256" key="6">
    <source>
        <dbReference type="ARBA" id="ARBA00022989"/>
    </source>
</evidence>